<evidence type="ECO:0000313" key="9">
    <source>
        <dbReference type="RefSeq" id="XP_014500793.1"/>
    </source>
</evidence>
<dbReference type="InterPro" id="IPR044810">
    <property type="entry name" value="WRKY_plant"/>
</dbReference>
<dbReference type="GO" id="GO:0043565">
    <property type="term" value="F:sequence-specific DNA binding"/>
    <property type="evidence" value="ECO:0007669"/>
    <property type="project" value="InterPro"/>
</dbReference>
<dbReference type="InterPro" id="IPR036576">
    <property type="entry name" value="WRKY_dom_sf"/>
</dbReference>
<keyword evidence="8" id="KW-1185">Reference proteome</keyword>
<dbReference type="AlphaFoldDB" id="A0A1S3U437"/>
<dbReference type="OrthoDB" id="693960at2759"/>
<evidence type="ECO:0000256" key="2">
    <source>
        <dbReference type="ARBA" id="ARBA00023015"/>
    </source>
</evidence>
<proteinExistence type="predicted"/>
<evidence type="ECO:0000256" key="1">
    <source>
        <dbReference type="ARBA" id="ARBA00004123"/>
    </source>
</evidence>
<dbReference type="GO" id="GO:0003700">
    <property type="term" value="F:DNA-binding transcription factor activity"/>
    <property type="evidence" value="ECO:0007669"/>
    <property type="project" value="InterPro"/>
</dbReference>
<name>A0A1S3U437_VIGRR</name>
<reference evidence="9" key="2">
    <citation type="submission" date="2025-08" db="UniProtKB">
        <authorList>
            <consortium name="RefSeq"/>
        </authorList>
    </citation>
    <scope>IDENTIFICATION</scope>
    <source>
        <tissue evidence="9">Leaf</tissue>
    </source>
</reference>
<feature type="domain" description="WRKY" evidence="7">
    <location>
        <begin position="110"/>
        <end position="175"/>
    </location>
</feature>
<organism evidence="8 9">
    <name type="scientific">Vigna radiata var. radiata</name>
    <name type="common">Mung bean</name>
    <name type="synonym">Phaseolus aureus</name>
    <dbReference type="NCBI Taxonomy" id="3916"/>
    <lineage>
        <taxon>Eukaryota</taxon>
        <taxon>Viridiplantae</taxon>
        <taxon>Streptophyta</taxon>
        <taxon>Embryophyta</taxon>
        <taxon>Tracheophyta</taxon>
        <taxon>Spermatophyta</taxon>
        <taxon>Magnoliopsida</taxon>
        <taxon>eudicotyledons</taxon>
        <taxon>Gunneridae</taxon>
        <taxon>Pentapetalae</taxon>
        <taxon>rosids</taxon>
        <taxon>fabids</taxon>
        <taxon>Fabales</taxon>
        <taxon>Fabaceae</taxon>
        <taxon>Papilionoideae</taxon>
        <taxon>50 kb inversion clade</taxon>
        <taxon>NPAAA clade</taxon>
        <taxon>indigoferoid/millettioid clade</taxon>
        <taxon>Phaseoleae</taxon>
        <taxon>Vigna</taxon>
    </lineage>
</organism>
<dbReference type="KEGG" id="vra:106761736"/>
<reference evidence="8" key="1">
    <citation type="journal article" date="2014" name="Nat. Commun.">
        <title>Genome sequence of mungbean and insights into evolution within Vigna species.</title>
        <authorList>
            <person name="Kang Y.J."/>
            <person name="Kim S.K."/>
            <person name="Kim M.Y."/>
            <person name="Lestari P."/>
            <person name="Kim K.H."/>
            <person name="Ha B.K."/>
            <person name="Jun T.H."/>
            <person name="Hwang W.J."/>
            <person name="Lee T."/>
            <person name="Lee J."/>
            <person name="Shim S."/>
            <person name="Yoon M.Y."/>
            <person name="Jang Y.E."/>
            <person name="Han K.S."/>
            <person name="Taeprayoon P."/>
            <person name="Yoon N."/>
            <person name="Somta P."/>
            <person name="Tanya P."/>
            <person name="Kim K.S."/>
            <person name="Gwag J.G."/>
            <person name="Moon J.K."/>
            <person name="Lee Y.H."/>
            <person name="Park B.S."/>
            <person name="Bombarely A."/>
            <person name="Doyle J.J."/>
            <person name="Jackson S.A."/>
            <person name="Schafleitner R."/>
            <person name="Srinives P."/>
            <person name="Varshney R.K."/>
            <person name="Lee S.H."/>
        </authorList>
    </citation>
    <scope>NUCLEOTIDE SEQUENCE [LARGE SCALE GENOMIC DNA]</scope>
    <source>
        <strain evidence="8">cv. VC1973A</strain>
    </source>
</reference>
<feature type="region of interest" description="Disordered" evidence="6">
    <location>
        <begin position="72"/>
        <end position="94"/>
    </location>
</feature>
<keyword evidence="2" id="KW-0805">Transcription regulation</keyword>
<keyword evidence="5" id="KW-0539">Nucleus</keyword>
<sequence>MCAVVHSFRINGVKMSGDNPKAPDSPENDFTKQWPSELSEYLNLDDDPWSYDDLESFVSGHAFSHKTEANEVGELGGSSTHHEEFSIRDDGINEHEKKEVRDRVAFKTKSEIEIMDDGFKWRKYGKKMVKNSPNPRNYYRCSVEGCSVKKVVERDKDDPRYVITTYVGTHTHPSYS</sequence>
<protein>
    <submittedName>
        <fullName evidence="9">Probable WRKY transcription factor 50 isoform X1</fullName>
    </submittedName>
</protein>
<dbReference type="PANTHER" id="PTHR31221:SF112">
    <property type="entry name" value="WRKY TRANSCRIPTION FACTOR 50-RELATED"/>
    <property type="match status" value="1"/>
</dbReference>
<evidence type="ECO:0000259" key="7">
    <source>
        <dbReference type="PROSITE" id="PS50811"/>
    </source>
</evidence>
<evidence type="ECO:0000256" key="5">
    <source>
        <dbReference type="ARBA" id="ARBA00023242"/>
    </source>
</evidence>
<dbReference type="InterPro" id="IPR003657">
    <property type="entry name" value="WRKY_dom"/>
</dbReference>
<evidence type="ECO:0000256" key="4">
    <source>
        <dbReference type="ARBA" id="ARBA00023163"/>
    </source>
</evidence>
<gene>
    <name evidence="9" type="primary">LOC106761736</name>
</gene>
<evidence type="ECO:0000256" key="3">
    <source>
        <dbReference type="ARBA" id="ARBA00023125"/>
    </source>
</evidence>
<comment type="subcellular location">
    <subcellularLocation>
        <location evidence="1">Nucleus</location>
    </subcellularLocation>
</comment>
<dbReference type="SUPFAM" id="SSF118290">
    <property type="entry name" value="WRKY DNA-binding domain"/>
    <property type="match status" value="1"/>
</dbReference>
<dbReference type="Proteomes" id="UP000087766">
    <property type="component" value="Chromosome 5"/>
</dbReference>
<feature type="region of interest" description="Disordered" evidence="6">
    <location>
        <begin position="13"/>
        <end position="32"/>
    </location>
</feature>
<evidence type="ECO:0000313" key="8">
    <source>
        <dbReference type="Proteomes" id="UP000087766"/>
    </source>
</evidence>
<dbReference type="RefSeq" id="XP_014500793.1">
    <property type="nucleotide sequence ID" value="XM_014645307.1"/>
</dbReference>
<dbReference type="FunFam" id="2.20.25.80:FF:000003">
    <property type="entry name" value="WRKY transcription factor 57"/>
    <property type="match status" value="1"/>
</dbReference>
<dbReference type="PANTHER" id="PTHR31221">
    <property type="entry name" value="WRKY TRANSCRIPTION FACTOR PROTEIN 1-RELATED"/>
    <property type="match status" value="1"/>
</dbReference>
<keyword evidence="3" id="KW-0238">DNA-binding</keyword>
<dbReference type="GeneID" id="106761736"/>
<dbReference type="SMR" id="A0A1S3U437"/>
<accession>A0A1S3U437</accession>
<dbReference type="PROSITE" id="PS50811">
    <property type="entry name" value="WRKY"/>
    <property type="match status" value="1"/>
</dbReference>
<keyword evidence="4" id="KW-0804">Transcription</keyword>
<evidence type="ECO:0000256" key="6">
    <source>
        <dbReference type="SAM" id="MobiDB-lite"/>
    </source>
</evidence>
<dbReference type="GO" id="GO:0005634">
    <property type="term" value="C:nucleus"/>
    <property type="evidence" value="ECO:0007669"/>
    <property type="project" value="UniProtKB-SubCell"/>
</dbReference>
<feature type="compositionally biased region" description="Basic and acidic residues" evidence="6">
    <location>
        <begin position="80"/>
        <end position="94"/>
    </location>
</feature>
<dbReference type="SMART" id="SM00774">
    <property type="entry name" value="WRKY"/>
    <property type="match status" value="1"/>
</dbReference>
<dbReference type="Gene3D" id="2.20.25.80">
    <property type="entry name" value="WRKY domain"/>
    <property type="match status" value="1"/>
</dbReference>
<dbReference type="Pfam" id="PF03106">
    <property type="entry name" value="WRKY"/>
    <property type="match status" value="1"/>
</dbReference>